<gene>
    <name evidence="3" type="ORF">L3049_05465</name>
</gene>
<dbReference type="Proteomes" id="UP001528920">
    <property type="component" value="Unassembled WGS sequence"/>
</dbReference>
<comment type="caution">
    <text evidence="3">The sequence shown here is derived from an EMBL/GenBank/DDBJ whole genome shotgun (WGS) entry which is preliminary data.</text>
</comment>
<dbReference type="EMBL" id="JAKJSC010000001">
    <property type="protein sequence ID" value="MDE5417450.1"/>
    <property type="molecule type" value="Genomic_DNA"/>
</dbReference>
<reference evidence="3 4" key="1">
    <citation type="submission" date="2022-01" db="EMBL/GenBank/DDBJ databases">
        <title>Labilibaculum sp. nov, a marine bacterium isolated from Antarctica.</title>
        <authorList>
            <person name="Dai W."/>
        </authorList>
    </citation>
    <scope>NUCLEOTIDE SEQUENCE [LARGE SCALE GENOMIC DNA]</scope>
    <source>
        <strain evidence="3 4">DW002</strain>
    </source>
</reference>
<accession>A0ABT5VQC7</accession>
<keyword evidence="1" id="KW-0067">ATP-binding</keyword>
<evidence type="ECO:0000259" key="2">
    <source>
        <dbReference type="PROSITE" id="PS50975"/>
    </source>
</evidence>
<dbReference type="RefSeq" id="WP_275108790.1">
    <property type="nucleotide sequence ID" value="NZ_JAKJSC010000001.1"/>
</dbReference>
<dbReference type="InterPro" id="IPR011761">
    <property type="entry name" value="ATP-grasp"/>
</dbReference>
<sequence>MRVSKKEILIIGAGPQALFLVREYSRLAYDVTLVGRENEIAMHSRYGKKIKLENEQDLITQLSRLAESKKGMDCWVASGFYLAFLMDRYPEFFNQFNVLPKDQEALSVFLNKLNTYQLAEKVNCKYPKSIILSDLNDETDYDLIQFPQIVKWNQDIFLYEKPGFKTCLVHSVKELKNLHQTLIKKEKEALVMQAYLGEDLENNFSYGAYFQKGQLVAGICVNEVRHFRSGVSSVVEEYTGEFSDLIAGKSIDLIGQTQFTGFLDVEFKIYNGEAYLLEVNPRPFGFIKIMKLKYPDLIPFILGEKKSHSKNPKPVKWMNVLRDCVLIAKKPSKVLHMLSILFDFSNRTLDVWDISDLKPFFYQVKR</sequence>
<proteinExistence type="predicted"/>
<evidence type="ECO:0000313" key="4">
    <source>
        <dbReference type="Proteomes" id="UP001528920"/>
    </source>
</evidence>
<evidence type="ECO:0000313" key="3">
    <source>
        <dbReference type="EMBL" id="MDE5417450.1"/>
    </source>
</evidence>
<organism evidence="3 4">
    <name type="scientific">Paralabilibaculum antarcticum</name>
    <dbReference type="NCBI Taxonomy" id="2912572"/>
    <lineage>
        <taxon>Bacteria</taxon>
        <taxon>Pseudomonadati</taxon>
        <taxon>Bacteroidota</taxon>
        <taxon>Bacteroidia</taxon>
        <taxon>Marinilabiliales</taxon>
        <taxon>Marinifilaceae</taxon>
        <taxon>Paralabilibaculum</taxon>
    </lineage>
</organism>
<keyword evidence="4" id="KW-1185">Reference proteome</keyword>
<dbReference type="Gene3D" id="3.30.470.20">
    <property type="entry name" value="ATP-grasp fold, B domain"/>
    <property type="match status" value="1"/>
</dbReference>
<dbReference type="PROSITE" id="PS50975">
    <property type="entry name" value="ATP_GRASP"/>
    <property type="match status" value="1"/>
</dbReference>
<feature type="domain" description="ATP-grasp" evidence="2">
    <location>
        <begin position="116"/>
        <end position="306"/>
    </location>
</feature>
<keyword evidence="1" id="KW-0547">Nucleotide-binding</keyword>
<protein>
    <recommendedName>
        <fullName evidence="2">ATP-grasp domain-containing protein</fullName>
    </recommendedName>
</protein>
<name>A0ABT5VQC7_9BACT</name>
<dbReference type="SUPFAM" id="SSF56059">
    <property type="entry name" value="Glutathione synthetase ATP-binding domain-like"/>
    <property type="match status" value="1"/>
</dbReference>
<evidence type="ECO:0000256" key="1">
    <source>
        <dbReference type="PROSITE-ProRule" id="PRU00409"/>
    </source>
</evidence>